<name>A0ABQ4UBC4_9HYPH</name>
<dbReference type="Proteomes" id="UP001055039">
    <property type="component" value="Unassembled WGS sequence"/>
</dbReference>
<feature type="region of interest" description="Disordered" evidence="1">
    <location>
        <begin position="354"/>
        <end position="407"/>
    </location>
</feature>
<evidence type="ECO:0000313" key="2">
    <source>
        <dbReference type="EMBL" id="GJE63758.1"/>
    </source>
</evidence>
<gene>
    <name evidence="2" type="ORF">LNAOJCKE_0956</name>
</gene>
<evidence type="ECO:0000313" key="3">
    <source>
        <dbReference type="Proteomes" id="UP001055039"/>
    </source>
</evidence>
<reference evidence="2" key="2">
    <citation type="submission" date="2021-08" db="EMBL/GenBank/DDBJ databases">
        <authorList>
            <person name="Tani A."/>
            <person name="Ola A."/>
            <person name="Ogura Y."/>
            <person name="Katsura K."/>
            <person name="Hayashi T."/>
        </authorList>
    </citation>
    <scope>NUCLEOTIDE SEQUENCE</scope>
    <source>
        <strain evidence="2">NBRC 15686</strain>
    </source>
</reference>
<dbReference type="EMBL" id="BPRC01000001">
    <property type="protein sequence ID" value="GJE63758.1"/>
    <property type="molecule type" value="Genomic_DNA"/>
</dbReference>
<proteinExistence type="predicted"/>
<organism evidence="2 3">
    <name type="scientific">Methylorubrum aminovorans</name>
    <dbReference type="NCBI Taxonomy" id="269069"/>
    <lineage>
        <taxon>Bacteria</taxon>
        <taxon>Pseudomonadati</taxon>
        <taxon>Pseudomonadota</taxon>
        <taxon>Alphaproteobacteria</taxon>
        <taxon>Hyphomicrobiales</taxon>
        <taxon>Methylobacteriaceae</taxon>
        <taxon>Methylorubrum</taxon>
    </lineage>
</organism>
<protein>
    <submittedName>
        <fullName evidence="2">Uncharacterized protein</fullName>
    </submittedName>
</protein>
<sequence length="1055" mass="112094">MFDDLVPQTQAPGVLGRVKDAVRSFEAGGDRGISGLLGLPADAAQLVVAGKDYADAFIAGRPYNDLKAERDAKALVRPEQFERFGSAAVGRSLDAARGPEYKPQTQLGEYARTVGEFLPNAVGGGLSAGARAARVVIPGVASEAAGRVTQGTAAEPWARAGVGIAAGLGVNAATRPGTAAGTVARAAGDLAPAERQVALGRYDELMAAARENNVPLSPAFAWDAATNGASDMASLYRHAEAMGRMRSFNAQMPGAVDQAARARFEAVAPVDSAPTLLGERVSEAAQQALDTSPAGRNVEAALQATGPRVTPDQAGQVIQRELRGVVDAREAARSQQAARDYGVAREAPERIGIDRTVTVERPGPPVLQTLDNGEVRPLGYEPPPQGPSTLASTAPTRPEAPVQAGARGPSLARYIAENGGIGLERGDIKAAGLDRFRQPGVSNLVREDGLSIDNYWRTRLIEQGYLPPDTAGAGMQRNVHDEIINLLEEEARGRRTYPYDYLGRDDATGFGQARDEFAAASSQAQNDLRRALTEAGIDPRSADPGALDRAAAALVRGETNDPLSAFESVVMAAREPASRGPASRLVPTTVTEEISAPRFGQVNPQAALDAIGRQVRTAKGDVRSELERVRRDFLEYGADPVSGVRETDLSVEGLLHARERLDFRLSEAQRVGDATKVRDLQTVRAALDEQLKGVPEVAQADANFAANSRPLEPFTGNAPLARVTQQDPLTGRMATPTEQVPSHLQGASATREFLANATPEARRALEGRVTTQILDQARGFDGRVSVDRLRSAMRESEDVLSQVPEVRERLGRVVDAQAARDRLNGTLVGKLAARDRTTAQAIDTLFPRGGDLLPNGEREIGAAVAALVRQNPEAARQLVRAKLESAFNSATKDLQGGANQMGGARYRAQLVGNPQEAANIAAAVRALPNGDTLADGFGRFLDVLNASGRRQNVGSRTAYNEEFLREARDGSRGEEALRLAAGGFVKLPARVQERLERWRLGRNVDELARLFSDPDAVTAFRGLIATGDRGGNIAGPVARLTAIASRSSTQPRESR</sequence>
<evidence type="ECO:0000256" key="1">
    <source>
        <dbReference type="SAM" id="MobiDB-lite"/>
    </source>
</evidence>
<reference evidence="2" key="1">
    <citation type="journal article" date="2021" name="Front. Microbiol.">
        <title>Comprehensive Comparative Genomics and Phenotyping of Methylobacterium Species.</title>
        <authorList>
            <person name="Alessa O."/>
            <person name="Ogura Y."/>
            <person name="Fujitani Y."/>
            <person name="Takami H."/>
            <person name="Hayashi T."/>
            <person name="Sahin N."/>
            <person name="Tani A."/>
        </authorList>
    </citation>
    <scope>NUCLEOTIDE SEQUENCE</scope>
    <source>
        <strain evidence="2">NBRC 15686</strain>
    </source>
</reference>
<comment type="caution">
    <text evidence="2">The sequence shown here is derived from an EMBL/GenBank/DDBJ whole genome shotgun (WGS) entry which is preliminary data.</text>
</comment>
<accession>A0ABQ4UBC4</accession>
<keyword evidence="3" id="KW-1185">Reference proteome</keyword>